<protein>
    <submittedName>
        <fullName evidence="1">Uncharacterized protein</fullName>
    </submittedName>
</protein>
<sequence length="161" mass="17670">MERAALPSLGMLARLAEAANTPFGLIVDQDAQVGIPRLERADLERLAGLFDEDLRDELDRLRRDRTRRVFTVGPEYRHCIATDWIDDGLALAGVPAGSTVIIDPEAPIERGDPVALVGAPVQLRLVQGSVLVSRAMRLHPLLPREQARILGRVAKVKSRAN</sequence>
<organism evidence="1 2">
    <name type="scientific">Aerophototrophica crusticola</name>
    <dbReference type="NCBI Taxonomy" id="1709002"/>
    <lineage>
        <taxon>Bacteria</taxon>
        <taxon>Pseudomonadati</taxon>
        <taxon>Pseudomonadota</taxon>
        <taxon>Alphaproteobacteria</taxon>
        <taxon>Rhodospirillales</taxon>
        <taxon>Rhodospirillaceae</taxon>
        <taxon>Aerophototrophica</taxon>
    </lineage>
</organism>
<dbReference type="KEGG" id="acru:HHL28_14570"/>
<name>A0A858RAY6_9PROT</name>
<keyword evidence="2" id="KW-1185">Reference proteome</keyword>
<evidence type="ECO:0000313" key="2">
    <source>
        <dbReference type="Proteomes" id="UP000501891"/>
    </source>
</evidence>
<gene>
    <name evidence="1" type="ORF">HHL28_14570</name>
</gene>
<accession>A0A858RAY6</accession>
<reference evidence="1" key="1">
    <citation type="submission" date="2020-04" db="EMBL/GenBank/DDBJ databases">
        <title>A desert anoxygenic phototrophic bacterium fixes CO2 using RubisCO under aerobic conditions.</title>
        <authorList>
            <person name="Tang K."/>
        </authorList>
    </citation>
    <scope>NUCLEOTIDE SEQUENCE [LARGE SCALE GENOMIC DNA]</scope>
    <source>
        <strain evidence="1">MIMtkB3</strain>
    </source>
</reference>
<evidence type="ECO:0000313" key="1">
    <source>
        <dbReference type="EMBL" id="QJE74146.1"/>
    </source>
</evidence>
<dbReference type="AlphaFoldDB" id="A0A858RAY6"/>
<dbReference type="Proteomes" id="UP000501891">
    <property type="component" value="Chromosome"/>
</dbReference>
<dbReference type="EMBL" id="CP051775">
    <property type="protein sequence ID" value="QJE74146.1"/>
    <property type="molecule type" value="Genomic_DNA"/>
</dbReference>
<proteinExistence type="predicted"/>